<accession>A0A9N8JFE0</accession>
<dbReference type="EMBL" id="CAIJEN010000004">
    <property type="protein sequence ID" value="CAD0084931.1"/>
    <property type="molecule type" value="Genomic_DNA"/>
</dbReference>
<organism evidence="7 8">
    <name type="scientific">Aureobasidium vineae</name>
    <dbReference type="NCBI Taxonomy" id="2773715"/>
    <lineage>
        <taxon>Eukaryota</taxon>
        <taxon>Fungi</taxon>
        <taxon>Dikarya</taxon>
        <taxon>Ascomycota</taxon>
        <taxon>Pezizomycotina</taxon>
        <taxon>Dothideomycetes</taxon>
        <taxon>Dothideomycetidae</taxon>
        <taxon>Dothideales</taxon>
        <taxon>Saccotheciaceae</taxon>
        <taxon>Aureobasidium</taxon>
    </lineage>
</organism>
<dbReference type="Proteomes" id="UP000716446">
    <property type="component" value="Unassembled WGS sequence"/>
</dbReference>
<proteinExistence type="inferred from homology"/>
<keyword evidence="4" id="KW-0788">Thiol protease</keyword>
<name>A0A9N8JFE0_9PEZI</name>
<feature type="compositionally biased region" description="Polar residues" evidence="5">
    <location>
        <begin position="54"/>
        <end position="83"/>
    </location>
</feature>
<keyword evidence="3" id="KW-0378">Hydrolase</keyword>
<keyword evidence="8" id="KW-1185">Reference proteome</keyword>
<feature type="region of interest" description="Disordered" evidence="5">
    <location>
        <begin position="374"/>
        <end position="412"/>
    </location>
</feature>
<feature type="compositionally biased region" description="Low complexity" evidence="5">
    <location>
        <begin position="13"/>
        <end position="24"/>
    </location>
</feature>
<dbReference type="Pfam" id="PF02902">
    <property type="entry name" value="Peptidase_C48"/>
    <property type="match status" value="1"/>
</dbReference>
<gene>
    <name evidence="7" type="ORF">AWRI4619_LOCUS3498</name>
</gene>
<evidence type="ECO:0000256" key="5">
    <source>
        <dbReference type="SAM" id="MobiDB-lite"/>
    </source>
</evidence>
<comment type="similarity">
    <text evidence="1">Belongs to the peptidase C48 family.</text>
</comment>
<feature type="compositionally biased region" description="Polar residues" evidence="5">
    <location>
        <begin position="1"/>
        <end position="10"/>
    </location>
</feature>
<dbReference type="AlphaFoldDB" id="A0A9N8JFE0"/>
<evidence type="ECO:0000256" key="1">
    <source>
        <dbReference type="ARBA" id="ARBA00005234"/>
    </source>
</evidence>
<evidence type="ECO:0000313" key="7">
    <source>
        <dbReference type="EMBL" id="CAD0084931.1"/>
    </source>
</evidence>
<evidence type="ECO:0000313" key="8">
    <source>
        <dbReference type="Proteomes" id="UP000716446"/>
    </source>
</evidence>
<dbReference type="PROSITE" id="PS50600">
    <property type="entry name" value="ULP_PROTEASE"/>
    <property type="match status" value="1"/>
</dbReference>
<protein>
    <recommendedName>
        <fullName evidence="6">Ubiquitin-like protease family profile domain-containing protein</fullName>
    </recommendedName>
</protein>
<sequence length="979" mass="108740">MEHSSASRSHAVSPRGSSNNSNRSPPREKRKLESFLTESGETWEFTRPVKKSRSSGPGSNTSTTALGSPTRTQRPSFSATSPTHGKRSLDPSDQDTDAHCPSQGQLAKPFSQQKKGDRSTGLHGMFDAGSVASQSAGSVESEEELPDYEDDEEVTVGQHADNNLDQLAPFQGPAMTLPPASHYQEGQESRMSMVASIETDQDMEYQTVVSGEYAAVAGNGAYEAASTTRPVVWSSLDPRLESDVDSPQLLRSRFAGFAQAAAMVQHRSKAQQRLAREPGHTSTSANILSPVTAVDTATAATTEDYEIDPALLQDEDHKIDPALLQDDELVTYPAWLQENGLEMDPALLQDDESNIQSSTKSIEAGNVQRALSPVPELMEPPTSPVKELSPPGRRSTTMSPATLPPTTMDEPSQQLLSELEKYASDRRNWYAKQVKHERVNEEEVKGQDVCAQSIRASHNPPNISHIPQPQPDASIPPPLTPTFAHTKEKTQHIMAVHTAEGPNEDGFDLLRICLGELDGPMDVDDEDDLAVQDYSRDRIRKRRDEDIRKAKALIDARRKFQIQRNHFDEAPDSAPIVEDESDQDDEDLLYTDHLLASSDDHFHAEKIRLQAALEHWESPWPNPSTLPSEHWAQQALTFANNQANAINSAEKHYWACRNIQAESYAEGKFNSGRGSNLHISISLIDWKKSIAVSDEEAEAFAEQVSQIQLIEEDQEAPLRAKLALFLSELPHELDQKVTEILSITNPGRAIVKSPEGNDLTRKDFATLLHSANYRTGEPEGWLNDEIINGFFTALCNAMNDKAGHTKGKVPPYASYITGWYSSVTKKGISAIERWSRRKGIKGDKLLQCKRIFFPVNPGNHWSLLVICPDIHTIEYLDSLDVGYSEDNRKSARYIRLARQWLEMELGDKYVAGEWKEVDRRSSIQNNGSDCGVFTCLNGFASALELSNPTKEFGPEQIPYARRAMVSLFNHGGFNQHFEL</sequence>
<dbReference type="GO" id="GO:0005634">
    <property type="term" value="C:nucleus"/>
    <property type="evidence" value="ECO:0007669"/>
    <property type="project" value="TreeGrafter"/>
</dbReference>
<dbReference type="SUPFAM" id="SSF54001">
    <property type="entry name" value="Cysteine proteinases"/>
    <property type="match status" value="1"/>
</dbReference>
<evidence type="ECO:0000256" key="2">
    <source>
        <dbReference type="ARBA" id="ARBA00022670"/>
    </source>
</evidence>
<keyword evidence="2" id="KW-0645">Protease</keyword>
<evidence type="ECO:0000256" key="3">
    <source>
        <dbReference type="ARBA" id="ARBA00022801"/>
    </source>
</evidence>
<evidence type="ECO:0000256" key="4">
    <source>
        <dbReference type="ARBA" id="ARBA00022807"/>
    </source>
</evidence>
<reference evidence="7" key="1">
    <citation type="submission" date="2020-06" db="EMBL/GenBank/DDBJ databases">
        <authorList>
            <person name="Onetto C."/>
        </authorList>
    </citation>
    <scope>NUCLEOTIDE SEQUENCE</scope>
</reference>
<evidence type="ECO:0000259" key="6">
    <source>
        <dbReference type="PROSITE" id="PS50600"/>
    </source>
</evidence>
<feature type="region of interest" description="Disordered" evidence="5">
    <location>
        <begin position="1"/>
        <end position="190"/>
    </location>
</feature>
<feature type="compositionally biased region" description="Low complexity" evidence="5">
    <location>
        <begin position="128"/>
        <end position="139"/>
    </location>
</feature>
<dbReference type="PANTHER" id="PTHR12606:SF141">
    <property type="entry name" value="GH15225P-RELATED"/>
    <property type="match status" value="1"/>
</dbReference>
<dbReference type="PANTHER" id="PTHR12606">
    <property type="entry name" value="SENTRIN/SUMO-SPECIFIC PROTEASE"/>
    <property type="match status" value="1"/>
</dbReference>
<dbReference type="Gene3D" id="3.40.395.10">
    <property type="entry name" value="Adenoviral Proteinase, Chain A"/>
    <property type="match status" value="1"/>
</dbReference>
<comment type="caution">
    <text evidence="7">The sequence shown here is derived from an EMBL/GenBank/DDBJ whole genome shotgun (WGS) entry which is preliminary data.</text>
</comment>
<feature type="compositionally biased region" description="Acidic residues" evidence="5">
    <location>
        <begin position="140"/>
        <end position="154"/>
    </location>
</feature>
<dbReference type="GO" id="GO:0016929">
    <property type="term" value="F:deSUMOylase activity"/>
    <property type="evidence" value="ECO:0007669"/>
    <property type="project" value="TreeGrafter"/>
</dbReference>
<feature type="domain" description="Ubiquitin-like protease family profile" evidence="6">
    <location>
        <begin position="757"/>
        <end position="941"/>
    </location>
</feature>
<dbReference type="InterPro" id="IPR038765">
    <property type="entry name" value="Papain-like_cys_pep_sf"/>
</dbReference>
<feature type="compositionally biased region" description="Polar residues" evidence="5">
    <location>
        <begin position="102"/>
        <end position="113"/>
    </location>
</feature>
<dbReference type="GO" id="GO:0006508">
    <property type="term" value="P:proteolysis"/>
    <property type="evidence" value="ECO:0007669"/>
    <property type="project" value="UniProtKB-KW"/>
</dbReference>
<dbReference type="GO" id="GO:0016926">
    <property type="term" value="P:protein desumoylation"/>
    <property type="evidence" value="ECO:0007669"/>
    <property type="project" value="TreeGrafter"/>
</dbReference>
<dbReference type="InterPro" id="IPR003653">
    <property type="entry name" value="Peptidase_C48_C"/>
</dbReference>